<dbReference type="Gramene" id="OMERI05G18600.1">
    <property type="protein sequence ID" value="OMERI05G18600.1"/>
    <property type="gene ID" value="OMERI05G18600"/>
</dbReference>
<proteinExistence type="predicted"/>
<dbReference type="HOGENOM" id="CLU_150309_0_0_1"/>
<sequence>MGKKEEQDTGMEVVGEPMEEDYSNNNSNEWKYRENPGFQEAYSKMMKLIEEEDRLEDEENAAAAEAAKPGRKRGHALKAGELNDVETTKRYKCNYWADPASRRVVRRLGPEVGPLRRSP</sequence>
<evidence type="ECO:0000313" key="2">
    <source>
        <dbReference type="EnsemblPlants" id="OMERI05G18600.1"/>
    </source>
</evidence>
<protein>
    <submittedName>
        <fullName evidence="2">Uncharacterized protein</fullName>
    </submittedName>
</protein>
<feature type="region of interest" description="Disordered" evidence="1">
    <location>
        <begin position="56"/>
        <end position="76"/>
    </location>
</feature>
<evidence type="ECO:0000256" key="1">
    <source>
        <dbReference type="SAM" id="MobiDB-lite"/>
    </source>
</evidence>
<dbReference type="AlphaFoldDB" id="A0A0E0DT64"/>
<reference evidence="2" key="2">
    <citation type="submission" date="2018-05" db="EMBL/GenBank/DDBJ databases">
        <title>OmerRS3 (Oryza meridionalis Reference Sequence Version 3).</title>
        <authorList>
            <person name="Zhang J."/>
            <person name="Kudrna D."/>
            <person name="Lee S."/>
            <person name="Talag J."/>
            <person name="Welchert J."/>
            <person name="Wing R.A."/>
        </authorList>
    </citation>
    <scope>NUCLEOTIDE SEQUENCE [LARGE SCALE GENOMIC DNA]</scope>
    <source>
        <strain evidence="2">cv. OR44</strain>
    </source>
</reference>
<dbReference type="Proteomes" id="UP000008021">
    <property type="component" value="Chromosome 5"/>
</dbReference>
<reference evidence="2" key="1">
    <citation type="submission" date="2015-04" db="UniProtKB">
        <authorList>
            <consortium name="EnsemblPlants"/>
        </authorList>
    </citation>
    <scope>IDENTIFICATION</scope>
</reference>
<evidence type="ECO:0000313" key="3">
    <source>
        <dbReference type="Proteomes" id="UP000008021"/>
    </source>
</evidence>
<organism evidence="2">
    <name type="scientific">Oryza meridionalis</name>
    <dbReference type="NCBI Taxonomy" id="40149"/>
    <lineage>
        <taxon>Eukaryota</taxon>
        <taxon>Viridiplantae</taxon>
        <taxon>Streptophyta</taxon>
        <taxon>Embryophyta</taxon>
        <taxon>Tracheophyta</taxon>
        <taxon>Spermatophyta</taxon>
        <taxon>Magnoliopsida</taxon>
        <taxon>Liliopsida</taxon>
        <taxon>Poales</taxon>
        <taxon>Poaceae</taxon>
        <taxon>BOP clade</taxon>
        <taxon>Oryzoideae</taxon>
        <taxon>Oryzeae</taxon>
        <taxon>Oryzinae</taxon>
        <taxon>Oryza</taxon>
    </lineage>
</organism>
<accession>A0A0E0DT64</accession>
<name>A0A0E0DT64_9ORYZ</name>
<feature type="region of interest" description="Disordered" evidence="1">
    <location>
        <begin position="1"/>
        <end position="33"/>
    </location>
</feature>
<dbReference type="EnsemblPlants" id="OMERI05G18600.1">
    <property type="protein sequence ID" value="OMERI05G18600.1"/>
    <property type="gene ID" value="OMERI05G18600"/>
</dbReference>
<keyword evidence="3" id="KW-1185">Reference proteome</keyword>